<dbReference type="RefSeq" id="WP_309489842.1">
    <property type="nucleotide sequence ID" value="NZ_JAENIG010000005.1"/>
</dbReference>
<dbReference type="Gene3D" id="2.60.40.1180">
    <property type="entry name" value="Golgi alpha-mannosidase II"/>
    <property type="match status" value="1"/>
</dbReference>
<sequence>MNQRPIQGCLAIAAGVMAFSGGYAEAAPKKKKPNKFKYRETAQVQALNQAPEQPLSLWYNKPATHWEEALPVGNGRLGAMVYGGVSQEIIQLNEESIWAGPPIPEVKENVRSTVDEVRKLLFAGKYEEAQKKQQAVLTGRIAPRSYQTMGELRFDFGSAEKVSGYRRVLDLDTAVATTEYKLGGVSFVREVSVSPVDDVITIKISADQPGSISFKASVERDGKFSTQASGDDTVIATGQAAHGNRHLGVKFSAVYKVAANNGSTKAKNGVLSVKDADSVVIYITAETDYNRDDTDHPLTHDRVAQCQQTIAAAIKKGYAKVKADTTASHQELFRRVDLKLGTPSSKSTLERLQSYNKGEVDPDFEALYFQYGRYLLIASSRQGSLPANLQGIWCKDLAAPWNSDYHININMQMNYWHAETANLSECHLPFISYIERLVPSGKKTAMDLYSCRGFFGNHASDVWHSVVPFGKVQYGQWVVGGGWTTQHFMEHYRFTGDQVFLKNRAYPILKESSLFFLDWLVKDPKTGKLVSGPSTSPENKFLAPGSKAPCNLTMGPSMDQQIIWDVFTNTLEAAKVLGIEDDFTQQVAQALSQLALPQIGSDGRLMEWTEEFEEKDAGHRHISHLFGLHPGRQYNVYNSPEMVAAARKSIDHRLSKGGGHTGWSRAWIINFWARFMDGEKAHENLGLLFSKSTYNNLFDKHAPFQIDGNFGAPAGMIEMLLQSHAGQIDLLPALPKAWADGSVKGLCARGGFEIDMEWKNGSLTAATLRSKLGNPCKVHYGETTKTIKTKKNESVDLLALLAQS</sequence>
<dbReference type="Pfam" id="PF14498">
    <property type="entry name" value="Glyco_hyd_65N_2"/>
    <property type="match status" value="1"/>
</dbReference>
<dbReference type="PIRSF" id="PIRSF007663">
    <property type="entry name" value="UCP007663"/>
    <property type="match status" value="1"/>
</dbReference>
<organism evidence="5 6">
    <name type="scientific">Oceaniferula flava</name>
    <dbReference type="NCBI Taxonomy" id="2800421"/>
    <lineage>
        <taxon>Bacteria</taxon>
        <taxon>Pseudomonadati</taxon>
        <taxon>Verrucomicrobiota</taxon>
        <taxon>Verrucomicrobiia</taxon>
        <taxon>Verrucomicrobiales</taxon>
        <taxon>Verrucomicrobiaceae</taxon>
        <taxon>Oceaniferula</taxon>
    </lineage>
</organism>
<evidence type="ECO:0000313" key="5">
    <source>
        <dbReference type="EMBL" id="MBK1855229.1"/>
    </source>
</evidence>
<gene>
    <name evidence="5" type="ORF">JIN83_09690</name>
</gene>
<evidence type="ECO:0000259" key="3">
    <source>
        <dbReference type="Pfam" id="PF21307"/>
    </source>
</evidence>
<name>A0AAE2SCD0_9BACT</name>
<dbReference type="EMBL" id="JAENIG010000005">
    <property type="protein sequence ID" value="MBK1855229.1"/>
    <property type="molecule type" value="Genomic_DNA"/>
</dbReference>
<dbReference type="Gene3D" id="1.50.10.10">
    <property type="match status" value="1"/>
</dbReference>
<dbReference type="AlphaFoldDB" id="A0AAE2SCD0"/>
<keyword evidence="5" id="KW-0378">Hydrolase</keyword>
<dbReference type="Pfam" id="PF21307">
    <property type="entry name" value="Glyco_hydro_95_C"/>
    <property type="match status" value="1"/>
</dbReference>
<dbReference type="InterPro" id="IPR049053">
    <property type="entry name" value="AFCA-like_C"/>
</dbReference>
<dbReference type="PANTHER" id="PTHR31084:SF0">
    <property type="entry name" value="ALPHA-L-FUCOSIDASE 2"/>
    <property type="match status" value="1"/>
</dbReference>
<dbReference type="SUPFAM" id="SSF48208">
    <property type="entry name" value="Six-hairpin glycosidases"/>
    <property type="match status" value="1"/>
</dbReference>
<dbReference type="InterPro" id="IPR012341">
    <property type="entry name" value="6hp_glycosidase-like_sf"/>
</dbReference>
<evidence type="ECO:0000256" key="1">
    <source>
        <dbReference type="SAM" id="SignalP"/>
    </source>
</evidence>
<dbReference type="GO" id="GO:0004560">
    <property type="term" value="F:alpha-L-fucosidase activity"/>
    <property type="evidence" value="ECO:0007669"/>
    <property type="project" value="InterPro"/>
</dbReference>
<feature type="signal peptide" evidence="1">
    <location>
        <begin position="1"/>
        <end position="26"/>
    </location>
</feature>
<dbReference type="InterPro" id="IPR054363">
    <property type="entry name" value="GH95_cat"/>
</dbReference>
<dbReference type="Pfam" id="PF22124">
    <property type="entry name" value="Glyco_hydro_95_cat"/>
    <property type="match status" value="1"/>
</dbReference>
<dbReference type="PANTHER" id="PTHR31084">
    <property type="entry name" value="ALPHA-L-FUCOSIDASE 2"/>
    <property type="match status" value="1"/>
</dbReference>
<feature type="domain" description="Glycosyl hydrolase family 95 N-terminal" evidence="2">
    <location>
        <begin position="57"/>
        <end position="290"/>
    </location>
</feature>
<dbReference type="InterPro" id="IPR027414">
    <property type="entry name" value="GH95_N_dom"/>
</dbReference>
<dbReference type="GO" id="GO:0005975">
    <property type="term" value="P:carbohydrate metabolic process"/>
    <property type="evidence" value="ECO:0007669"/>
    <property type="project" value="InterPro"/>
</dbReference>
<comment type="caution">
    <text evidence="5">The sequence shown here is derived from an EMBL/GenBank/DDBJ whole genome shotgun (WGS) entry which is preliminary data.</text>
</comment>
<keyword evidence="1" id="KW-0732">Signal</keyword>
<accession>A0AAE2SCD0</accession>
<dbReference type="InterPro" id="IPR008928">
    <property type="entry name" value="6-hairpin_glycosidase_sf"/>
</dbReference>
<evidence type="ECO:0000259" key="2">
    <source>
        <dbReference type="Pfam" id="PF14498"/>
    </source>
</evidence>
<dbReference type="InterPro" id="IPR016518">
    <property type="entry name" value="Alpha-L-fucosidase"/>
</dbReference>
<dbReference type="Proteomes" id="UP000634206">
    <property type="component" value="Unassembled WGS sequence"/>
</dbReference>
<dbReference type="InterPro" id="IPR013780">
    <property type="entry name" value="Glyco_hydro_b"/>
</dbReference>
<evidence type="ECO:0000313" key="6">
    <source>
        <dbReference type="Proteomes" id="UP000634206"/>
    </source>
</evidence>
<feature type="chain" id="PRO_5042266718" evidence="1">
    <location>
        <begin position="27"/>
        <end position="804"/>
    </location>
</feature>
<feature type="domain" description="Alpha fucosidase A-like C-terminal" evidence="3">
    <location>
        <begin position="722"/>
        <end position="792"/>
    </location>
</feature>
<evidence type="ECO:0000259" key="4">
    <source>
        <dbReference type="Pfam" id="PF22124"/>
    </source>
</evidence>
<reference evidence="5" key="1">
    <citation type="submission" date="2021-01" db="EMBL/GenBank/DDBJ databases">
        <title>Modified the classification status of verrucomicrobia.</title>
        <authorList>
            <person name="Feng X."/>
        </authorList>
    </citation>
    <scope>NUCLEOTIDE SEQUENCE</scope>
    <source>
        <strain evidence="5">5K15</strain>
    </source>
</reference>
<keyword evidence="6" id="KW-1185">Reference proteome</keyword>
<proteinExistence type="predicted"/>
<protein>
    <submittedName>
        <fullName evidence="5">Glycoside hydrolase family 95 protein</fullName>
    </submittedName>
</protein>
<feature type="domain" description="Glycosyl hydrolase family 95 catalytic" evidence="4">
    <location>
        <begin position="318"/>
        <end position="720"/>
    </location>
</feature>
<dbReference type="Gene3D" id="2.70.98.50">
    <property type="entry name" value="putative glycoside hydrolase family protein from bacillus halodurans"/>
    <property type="match status" value="1"/>
</dbReference>